<dbReference type="AlphaFoldDB" id="A0A167XAC4"/>
<dbReference type="Proteomes" id="UP000077164">
    <property type="component" value="Unassembled WGS sequence"/>
</dbReference>
<dbReference type="OrthoDB" id="603275at2"/>
<dbReference type="SUPFAM" id="SSF56935">
    <property type="entry name" value="Porins"/>
    <property type="match status" value="1"/>
</dbReference>
<dbReference type="InterPro" id="IPR008969">
    <property type="entry name" value="CarboxyPept-like_regulatory"/>
</dbReference>
<protein>
    <recommendedName>
        <fullName evidence="3">TonB-dependent receptor</fullName>
    </recommendedName>
</protein>
<evidence type="ECO:0000313" key="2">
    <source>
        <dbReference type="Proteomes" id="UP000077164"/>
    </source>
</evidence>
<proteinExistence type="predicted"/>
<reference evidence="1 2" key="1">
    <citation type="submission" date="2016-03" db="EMBL/GenBank/DDBJ databases">
        <title>Draft genome sequence of Flavobacterium fryxellicola DSM 16209.</title>
        <authorList>
            <person name="Shin S.-K."/>
            <person name="Yi H."/>
        </authorList>
    </citation>
    <scope>NUCLEOTIDE SEQUENCE [LARGE SCALE GENOMIC DNA]</scope>
    <source>
        <strain evidence="1 2">DSM 16209</strain>
    </source>
</reference>
<accession>A0A167XAC4</accession>
<dbReference type="SUPFAM" id="SSF49464">
    <property type="entry name" value="Carboxypeptidase regulatory domain-like"/>
    <property type="match status" value="1"/>
</dbReference>
<sequence>MQLNFKLIVFLLFPVFLFSQHTIRFKVVDEASIPLARAIVIMSQDDNQIAFGTTDANGFIQKELVSGSYIVTIKKLGFVPITEVISITKEEVLSFTLLPETNQLKNVIITSRPKVMKVKGDTISYNLKAVVDGTENKIEDVIKKLPGLDIDQDGKVLYKGQQIDNVLIDGNEFFGNKHQMATQNINADMIEGIDLLTSYSGFATASGSKKGIALNLKTKDSYKNKWIMDFEAAAGINNSFRFHSNSFKFFKKGNVAVISDYNTIAKTPISREDYNEMRILADVDSENREFKSIETPTFLNPNAFIKDKKNAFIGLNYTSLIGKRSKITFSNVFNKAIITEENDKLQTNVGQPQSRFSFLENKVATYSLNNSAFKWEFNKSKNTFISYAAGFTPNADKDVQDLLRSGNVLNYTKSDANFNFAHVVKVQTTLLKTINYKGTAQHSADDNRQKVDLFSQQNLFGGTFDTIHQNQNQRQANFNFNNVFTRTLKTNNFSFKINLLSQQDRLRTVILENQNNGLDVKLQRKSIQTNFSWLKNWDAKFQSILGFKTSAVNSWFQGTQNAFTRYEPNLSLIYNFKGLNKLTFNYSLDHQLPSLSQLQQTDIILDFQTISKATSIDYNRIIPKNSFSLQYFSVNPRSQSVLYSTVSYDVEQNSVSSNTIYNSDYIENVGITTRNRKSIKALALYDLKLNHLPFSIKTTLFYLKSIGLSQFNSVDNEVETQNFTNRLQLVSNFRKSHVQFGIDYNFIQRIVMQSATNFINTSQNHQIALSIRGKSKTKLKWDIGFVINDQDSGFDTNQLFFLNANVQYMATKNWKLFFNGNNMLNLNQTTLLLNTTNASFFTASRVSIRPGYLMLGVNYSL</sequence>
<gene>
    <name evidence="1" type="ORF">FBFR_09980</name>
</gene>
<organism evidence="1 2">
    <name type="scientific">Flavobacterium fryxellicola</name>
    <dbReference type="NCBI Taxonomy" id="249352"/>
    <lineage>
        <taxon>Bacteria</taxon>
        <taxon>Pseudomonadati</taxon>
        <taxon>Bacteroidota</taxon>
        <taxon>Flavobacteriia</taxon>
        <taxon>Flavobacteriales</taxon>
        <taxon>Flavobacteriaceae</taxon>
        <taxon>Flavobacterium</taxon>
    </lineage>
</organism>
<dbReference type="EMBL" id="LVJE01000013">
    <property type="protein sequence ID" value="OAB28159.1"/>
    <property type="molecule type" value="Genomic_DNA"/>
</dbReference>
<evidence type="ECO:0000313" key="1">
    <source>
        <dbReference type="EMBL" id="OAB28159.1"/>
    </source>
</evidence>
<evidence type="ECO:0008006" key="3">
    <source>
        <dbReference type="Google" id="ProtNLM"/>
    </source>
</evidence>
<dbReference type="RefSeq" id="WP_066080517.1">
    <property type="nucleotide sequence ID" value="NZ_FRDK01000012.1"/>
</dbReference>
<name>A0A167XAC4_9FLAO</name>
<comment type="caution">
    <text evidence="1">The sequence shown here is derived from an EMBL/GenBank/DDBJ whole genome shotgun (WGS) entry which is preliminary data.</text>
</comment>
<dbReference type="STRING" id="249352.SAMN05444395_1127"/>
<dbReference type="Gene3D" id="2.60.40.1120">
    <property type="entry name" value="Carboxypeptidase-like, regulatory domain"/>
    <property type="match status" value="1"/>
</dbReference>
<keyword evidence="2" id="KW-1185">Reference proteome</keyword>